<dbReference type="InterPro" id="IPR036312">
    <property type="entry name" value="Bifun_inhib/LTP/seed_sf"/>
</dbReference>
<sequence length="112" mass="11331">MASKKFVLFLAVSLVVLGVATPGAFGQSCPYNTLQLGVCADLLKLVDATVNVGSASTQPCCSLLNGLADLDAAACLCTAAKVNLLGINLNLGVDLSLILNSCGKKLPAGYVC</sequence>
<dbReference type="InterPro" id="IPR027923">
    <property type="entry name" value="Hydrophob_seed_dom"/>
</dbReference>
<feature type="chain" id="PRO_5017956501" description="Bifunctional inhibitor/plant lipid transfer protein/seed storage helical domain-containing protein" evidence="1">
    <location>
        <begin position="27"/>
        <end position="112"/>
    </location>
</feature>
<reference evidence="4" key="1">
    <citation type="journal article" date="2019" name="Nat. Commun.">
        <title>The genome of broomcorn millet.</title>
        <authorList>
            <person name="Zou C."/>
            <person name="Miki D."/>
            <person name="Li D."/>
            <person name="Tang Q."/>
            <person name="Xiao L."/>
            <person name="Rajput S."/>
            <person name="Deng P."/>
            <person name="Jia W."/>
            <person name="Huang R."/>
            <person name="Zhang M."/>
            <person name="Sun Y."/>
            <person name="Hu J."/>
            <person name="Fu X."/>
            <person name="Schnable P.S."/>
            <person name="Li F."/>
            <person name="Zhang H."/>
            <person name="Feng B."/>
            <person name="Zhu X."/>
            <person name="Liu R."/>
            <person name="Schnable J.C."/>
            <person name="Zhu J.-K."/>
            <person name="Zhang H."/>
        </authorList>
    </citation>
    <scope>NUCLEOTIDE SEQUENCE [LARGE SCALE GENOMIC DNA]</scope>
</reference>
<dbReference type="STRING" id="4540.A0A3L6PLI0"/>
<dbReference type="PROSITE" id="PS51257">
    <property type="entry name" value="PROKAR_LIPOPROTEIN"/>
    <property type="match status" value="1"/>
</dbReference>
<protein>
    <recommendedName>
        <fullName evidence="2">Bifunctional inhibitor/plant lipid transfer protein/seed storage helical domain-containing protein</fullName>
    </recommendedName>
</protein>
<organism evidence="3 4">
    <name type="scientific">Panicum miliaceum</name>
    <name type="common">Proso millet</name>
    <name type="synonym">Broomcorn millet</name>
    <dbReference type="NCBI Taxonomy" id="4540"/>
    <lineage>
        <taxon>Eukaryota</taxon>
        <taxon>Viridiplantae</taxon>
        <taxon>Streptophyta</taxon>
        <taxon>Embryophyta</taxon>
        <taxon>Tracheophyta</taxon>
        <taxon>Spermatophyta</taxon>
        <taxon>Magnoliopsida</taxon>
        <taxon>Liliopsida</taxon>
        <taxon>Poales</taxon>
        <taxon>Poaceae</taxon>
        <taxon>PACMAD clade</taxon>
        <taxon>Panicoideae</taxon>
        <taxon>Panicodae</taxon>
        <taxon>Paniceae</taxon>
        <taxon>Panicinae</taxon>
        <taxon>Panicum</taxon>
        <taxon>Panicum sect. Panicum</taxon>
    </lineage>
</organism>
<dbReference type="InterPro" id="IPR051636">
    <property type="entry name" value="Plant_LTP/defense-related"/>
</dbReference>
<dbReference type="InterPro" id="IPR016140">
    <property type="entry name" value="Bifunc_inhib/LTP/seed_store"/>
</dbReference>
<accession>A0A3L6PLI0</accession>
<dbReference type="EMBL" id="PQIB02000017">
    <property type="protein sequence ID" value="RLM58488.1"/>
    <property type="molecule type" value="Genomic_DNA"/>
</dbReference>
<dbReference type="AlphaFoldDB" id="A0A3L6PLI0"/>
<evidence type="ECO:0000313" key="3">
    <source>
        <dbReference type="EMBL" id="RLM58488.1"/>
    </source>
</evidence>
<name>A0A3L6PLI0_PANMI</name>
<dbReference type="SUPFAM" id="SSF47699">
    <property type="entry name" value="Bifunctional inhibitor/lipid-transfer protein/seed storage 2S albumin"/>
    <property type="match status" value="1"/>
</dbReference>
<keyword evidence="4" id="KW-1185">Reference proteome</keyword>
<gene>
    <name evidence="3" type="ORF">C2845_PM18G03790</name>
</gene>
<dbReference type="Proteomes" id="UP000275267">
    <property type="component" value="Unassembled WGS sequence"/>
</dbReference>
<proteinExistence type="predicted"/>
<dbReference type="SMART" id="SM00499">
    <property type="entry name" value="AAI"/>
    <property type="match status" value="1"/>
</dbReference>
<dbReference type="CDD" id="cd01958">
    <property type="entry name" value="HPS_like"/>
    <property type="match status" value="1"/>
</dbReference>
<evidence type="ECO:0000256" key="1">
    <source>
        <dbReference type="SAM" id="SignalP"/>
    </source>
</evidence>
<dbReference type="Gene3D" id="1.10.110.10">
    <property type="entry name" value="Plant lipid-transfer and hydrophobic proteins"/>
    <property type="match status" value="1"/>
</dbReference>
<evidence type="ECO:0000259" key="2">
    <source>
        <dbReference type="SMART" id="SM00499"/>
    </source>
</evidence>
<feature type="domain" description="Bifunctional inhibitor/plant lipid transfer protein/seed storage helical" evidence="2">
    <location>
        <begin position="29"/>
        <end position="112"/>
    </location>
</feature>
<feature type="signal peptide" evidence="1">
    <location>
        <begin position="1"/>
        <end position="26"/>
    </location>
</feature>
<dbReference type="PANTHER" id="PTHR31731">
    <property type="match status" value="1"/>
</dbReference>
<dbReference type="Pfam" id="PF14547">
    <property type="entry name" value="Hydrophob_seed"/>
    <property type="match status" value="1"/>
</dbReference>
<comment type="caution">
    <text evidence="3">The sequence shown here is derived from an EMBL/GenBank/DDBJ whole genome shotgun (WGS) entry which is preliminary data.</text>
</comment>
<keyword evidence="1" id="KW-0732">Signal</keyword>
<evidence type="ECO:0000313" key="4">
    <source>
        <dbReference type="Proteomes" id="UP000275267"/>
    </source>
</evidence>